<feature type="region of interest" description="Disordered" evidence="1">
    <location>
        <begin position="1"/>
        <end position="49"/>
    </location>
</feature>
<accession>A0A3P9DBL0</accession>
<evidence type="ECO:0000256" key="1">
    <source>
        <dbReference type="SAM" id="MobiDB-lite"/>
    </source>
</evidence>
<dbReference type="STRING" id="106582.ENSMZEP00005031759"/>
<dbReference type="Gene3D" id="3.30.70.1820">
    <property type="entry name" value="L1 transposable element, RRM domain"/>
    <property type="match status" value="1"/>
</dbReference>
<name>A0A3P9DBL0_9CICH</name>
<dbReference type="PANTHER" id="PTHR11505">
    <property type="entry name" value="L1 TRANSPOSABLE ELEMENT-RELATED"/>
    <property type="match status" value="1"/>
</dbReference>
<organism evidence="2 3">
    <name type="scientific">Maylandia zebra</name>
    <name type="common">zebra mbuna</name>
    <dbReference type="NCBI Taxonomy" id="106582"/>
    <lineage>
        <taxon>Eukaryota</taxon>
        <taxon>Metazoa</taxon>
        <taxon>Chordata</taxon>
        <taxon>Craniata</taxon>
        <taxon>Vertebrata</taxon>
        <taxon>Euteleostomi</taxon>
        <taxon>Actinopterygii</taxon>
        <taxon>Neopterygii</taxon>
        <taxon>Teleostei</taxon>
        <taxon>Neoteleostei</taxon>
        <taxon>Acanthomorphata</taxon>
        <taxon>Ovalentaria</taxon>
        <taxon>Cichlomorphae</taxon>
        <taxon>Cichliformes</taxon>
        <taxon>Cichlidae</taxon>
        <taxon>African cichlids</taxon>
        <taxon>Pseudocrenilabrinae</taxon>
        <taxon>Haplochromini</taxon>
        <taxon>Maylandia</taxon>
        <taxon>Maylandia zebra complex</taxon>
    </lineage>
</organism>
<dbReference type="Proteomes" id="UP000265160">
    <property type="component" value="Unplaced"/>
</dbReference>
<evidence type="ECO:0000313" key="2">
    <source>
        <dbReference type="Ensembl" id="ENSMZEP00005031759.1"/>
    </source>
</evidence>
<dbReference type="InterPro" id="IPR004244">
    <property type="entry name" value="Transposase_22"/>
</dbReference>
<dbReference type="AlphaFoldDB" id="A0A3P9DBL0"/>
<dbReference type="GeneTree" id="ENSGT00940000171243"/>
<keyword evidence="3" id="KW-1185">Reference proteome</keyword>
<reference evidence="2" key="2">
    <citation type="submission" date="2025-09" db="UniProtKB">
        <authorList>
            <consortium name="Ensembl"/>
        </authorList>
    </citation>
    <scope>IDENTIFICATION</scope>
</reference>
<reference evidence="2" key="1">
    <citation type="submission" date="2025-08" db="UniProtKB">
        <authorList>
            <consortium name="Ensembl"/>
        </authorList>
    </citation>
    <scope>IDENTIFICATION</scope>
</reference>
<dbReference type="Ensembl" id="ENSMZET00005032792.1">
    <property type="protein sequence ID" value="ENSMZEP00005031759.1"/>
    <property type="gene ID" value="ENSMZEG00005023690.1"/>
</dbReference>
<sequence length="190" mass="20970">MPNVTRNSVKSSAGAGASKMSEPVSASCVSQKASPPYEDTEESEPAWGIPGELAKELARLSALIVEKSDVHDKKLEEIRISTSATESKLADIVNRIGQVENRLCFLEDEHERQKANPAATVDEVAVLQQKLDDMENRERRNNLRFVGFPEGCEEMDAGKFLEGILPKILNLVPSRAQTLNQAKVIKRNLN</sequence>
<feature type="compositionally biased region" description="Low complexity" evidence="1">
    <location>
        <begin position="10"/>
        <end position="19"/>
    </location>
</feature>
<protein>
    <submittedName>
        <fullName evidence="2">Uncharacterized protein</fullName>
    </submittedName>
</protein>
<evidence type="ECO:0000313" key="3">
    <source>
        <dbReference type="Proteomes" id="UP000265160"/>
    </source>
</evidence>
<proteinExistence type="predicted"/>